<dbReference type="PROSITE" id="PS50054">
    <property type="entry name" value="TYR_PHOSPHATASE_DUAL"/>
    <property type="match status" value="1"/>
</dbReference>
<dbReference type="InParanoid" id="E4WQM8"/>
<evidence type="ECO:0000256" key="1">
    <source>
        <dbReference type="ARBA" id="ARBA00022801"/>
    </source>
</evidence>
<proteinExistence type="predicted"/>
<evidence type="ECO:0000313" key="5">
    <source>
        <dbReference type="EMBL" id="CBY20919.1"/>
    </source>
</evidence>
<dbReference type="InterPro" id="IPR020422">
    <property type="entry name" value="TYR_PHOSPHATASE_DUAL_dom"/>
</dbReference>
<keyword evidence="7" id="KW-1185">Reference proteome</keyword>
<dbReference type="Gene3D" id="3.90.190.10">
    <property type="entry name" value="Protein tyrosine phosphatase superfamily"/>
    <property type="match status" value="1"/>
</dbReference>
<dbReference type="GO" id="GO:0004721">
    <property type="term" value="F:phosphoprotein phosphatase activity"/>
    <property type="evidence" value="ECO:0007669"/>
    <property type="project" value="UniProtKB-KW"/>
</dbReference>
<dbReference type="AlphaFoldDB" id="E4WQM8"/>
<evidence type="ECO:0000259" key="4">
    <source>
        <dbReference type="PROSITE" id="PS50056"/>
    </source>
</evidence>
<keyword evidence="2" id="KW-0904">Protein phosphatase</keyword>
<dbReference type="InterPro" id="IPR051029">
    <property type="entry name" value="mRNA_Capping_Enz/RNA_Phosphat"/>
</dbReference>
<evidence type="ECO:0000313" key="6">
    <source>
        <dbReference type="EMBL" id="CBY39391.1"/>
    </source>
</evidence>
<dbReference type="PROSITE" id="PS00383">
    <property type="entry name" value="TYR_PHOSPHATASE_1"/>
    <property type="match status" value="1"/>
</dbReference>
<name>E4WQM8_OIKDI</name>
<reference evidence="5" key="1">
    <citation type="journal article" date="2010" name="Science">
        <title>Plasticity of animal genome architecture unmasked by rapid evolution of a pelagic tunicate.</title>
        <authorList>
            <person name="Denoeud F."/>
            <person name="Henriet S."/>
            <person name="Mungpakdee S."/>
            <person name="Aury J.M."/>
            <person name="Da Silva C."/>
            <person name="Brinkmann H."/>
            <person name="Mikhaleva J."/>
            <person name="Olsen L.C."/>
            <person name="Jubin C."/>
            <person name="Canestro C."/>
            <person name="Bouquet J.M."/>
            <person name="Danks G."/>
            <person name="Poulain J."/>
            <person name="Campsteijn C."/>
            <person name="Adamski M."/>
            <person name="Cross I."/>
            <person name="Yadetie F."/>
            <person name="Muffato M."/>
            <person name="Louis A."/>
            <person name="Butcher S."/>
            <person name="Tsagkogeorga G."/>
            <person name="Konrad A."/>
            <person name="Singh S."/>
            <person name="Jensen M.F."/>
            <person name="Cong E.H."/>
            <person name="Eikeseth-Otteraa H."/>
            <person name="Noel B."/>
            <person name="Anthouard V."/>
            <person name="Porcel B.M."/>
            <person name="Kachouri-Lafond R."/>
            <person name="Nishino A."/>
            <person name="Ugolini M."/>
            <person name="Chourrout P."/>
            <person name="Nishida H."/>
            <person name="Aasland R."/>
            <person name="Huzurbazar S."/>
            <person name="Westhof E."/>
            <person name="Delsuc F."/>
            <person name="Lehrach H."/>
            <person name="Reinhardt R."/>
            <person name="Weissenbach J."/>
            <person name="Roy S.W."/>
            <person name="Artiguenave F."/>
            <person name="Postlethwait J.H."/>
            <person name="Manak J.R."/>
            <person name="Thompson E.M."/>
            <person name="Jaillon O."/>
            <person name="Du Pasquier L."/>
            <person name="Boudinot P."/>
            <person name="Liberles D.A."/>
            <person name="Volff J.N."/>
            <person name="Philippe H."/>
            <person name="Lenhard B."/>
            <person name="Roest Crollius H."/>
            <person name="Wincker P."/>
            <person name="Chourrout D."/>
        </authorList>
    </citation>
    <scope>NUCLEOTIDE SEQUENCE [LARGE SCALE GENOMIC DNA]</scope>
</reference>
<dbReference type="EMBL" id="FN655518">
    <property type="protein sequence ID" value="CBY39391.1"/>
    <property type="molecule type" value="Genomic_DNA"/>
</dbReference>
<dbReference type="PROSITE" id="PS50056">
    <property type="entry name" value="TYR_PHOSPHATASE_2"/>
    <property type="match status" value="1"/>
</dbReference>
<accession>E4WQM8</accession>
<sequence length="183" mass="20987">MFQIECRARDRNHLLQKQMGRIPKRWDIYTNFGDIIENLFLPFKTPLSQDLFEESTYNEPFDPSLVLERAPKRVINLSGKSKRYDKQVFKCAGIEYLALEIDGGGKIPPENKVQEFINFVGRPENGELCGVHCAHGVNRTGYFVCRYLIDVIGMSAGDAIALFQEKRGHKIEKDELINALHAR</sequence>
<evidence type="ECO:0000313" key="7">
    <source>
        <dbReference type="Proteomes" id="UP000001307"/>
    </source>
</evidence>
<dbReference type="SMART" id="SM00195">
    <property type="entry name" value="DSPc"/>
    <property type="match status" value="1"/>
</dbReference>
<dbReference type="Proteomes" id="UP000011014">
    <property type="component" value="Unassembled WGS sequence"/>
</dbReference>
<gene>
    <name evidence="5" type="ORF">GSOID_T00000928001</name>
    <name evidence="6" type="ORF">GSOID_T00019956001</name>
</gene>
<dbReference type="SUPFAM" id="SSF52799">
    <property type="entry name" value="(Phosphotyrosine protein) phosphatases II"/>
    <property type="match status" value="1"/>
</dbReference>
<feature type="domain" description="Tyrosine-protein phosphatase" evidence="3">
    <location>
        <begin position="31"/>
        <end position="183"/>
    </location>
</feature>
<dbReference type="GO" id="GO:0004651">
    <property type="term" value="F:polynucleotide 5'-phosphatase activity"/>
    <property type="evidence" value="ECO:0007669"/>
    <property type="project" value="TreeGrafter"/>
</dbReference>
<dbReference type="PANTHER" id="PTHR10367">
    <property type="entry name" value="MRNA-CAPPING ENZYME"/>
    <property type="match status" value="1"/>
</dbReference>
<dbReference type="Proteomes" id="UP000001307">
    <property type="component" value="Unassembled WGS sequence"/>
</dbReference>
<organism evidence="5">
    <name type="scientific">Oikopleura dioica</name>
    <name type="common">Tunicate</name>
    <dbReference type="NCBI Taxonomy" id="34765"/>
    <lineage>
        <taxon>Eukaryota</taxon>
        <taxon>Metazoa</taxon>
        <taxon>Chordata</taxon>
        <taxon>Tunicata</taxon>
        <taxon>Appendicularia</taxon>
        <taxon>Copelata</taxon>
        <taxon>Oikopleuridae</taxon>
        <taxon>Oikopleura</taxon>
    </lineage>
</organism>
<evidence type="ECO:0000259" key="3">
    <source>
        <dbReference type="PROSITE" id="PS50054"/>
    </source>
</evidence>
<dbReference type="InterPro" id="IPR029021">
    <property type="entry name" value="Prot-tyrosine_phosphatase-like"/>
</dbReference>
<dbReference type="OrthoDB" id="200924at2759"/>
<protein>
    <submittedName>
        <fullName evidence="5">Uncharacterized protein</fullName>
    </submittedName>
</protein>
<dbReference type="InterPro" id="IPR016130">
    <property type="entry name" value="Tyr_Pase_AS"/>
</dbReference>
<dbReference type="InterPro" id="IPR000387">
    <property type="entry name" value="Tyr_Pase_dom"/>
</dbReference>
<dbReference type="Pfam" id="PF00782">
    <property type="entry name" value="DSPc"/>
    <property type="match status" value="1"/>
</dbReference>
<evidence type="ECO:0000256" key="2">
    <source>
        <dbReference type="ARBA" id="ARBA00022912"/>
    </source>
</evidence>
<dbReference type="PANTHER" id="PTHR10367:SF9">
    <property type="entry name" value="DUAL-SPECIFICITY PHOSPHATASE 11 (RNA_RNP COMPLEX 1-INTERACTING)"/>
    <property type="match status" value="1"/>
</dbReference>
<dbReference type="EMBL" id="FN653015">
    <property type="protein sequence ID" value="CBY20919.1"/>
    <property type="molecule type" value="Genomic_DNA"/>
</dbReference>
<feature type="domain" description="Tyrosine specific protein phosphatases" evidence="4">
    <location>
        <begin position="114"/>
        <end position="178"/>
    </location>
</feature>
<keyword evidence="1" id="KW-0378">Hydrolase</keyword>
<dbReference type="InterPro" id="IPR000340">
    <property type="entry name" value="Dual-sp_phosphatase_cat-dom"/>
</dbReference>